<dbReference type="AlphaFoldDB" id="A0ABC9TXN9"/>
<name>A0ABC9TXN9_CLOSY</name>
<reference evidence="2 3" key="1">
    <citation type="submission" date="2013-07" db="EMBL/GenBank/DDBJ databases">
        <authorList>
            <person name="Weinstock G."/>
            <person name="Sodergren E."/>
            <person name="Wylie T."/>
            <person name="Fulton L."/>
            <person name="Fulton R."/>
            <person name="Fronick C."/>
            <person name="O'Laughlin M."/>
            <person name="Godfrey J."/>
            <person name="Miner T."/>
            <person name="Herter B."/>
            <person name="Appelbaum E."/>
            <person name="Cordes M."/>
            <person name="Lek S."/>
            <person name="Wollam A."/>
            <person name="Pepin K.H."/>
            <person name="Palsikar V.B."/>
            <person name="Mitreva M."/>
            <person name="Wilson R.K."/>
        </authorList>
    </citation>
    <scope>NUCLEOTIDE SEQUENCE [LARGE SCALE GENOMIC DNA]</scope>
    <source>
        <strain evidence="2 3">ATCC 14940</strain>
    </source>
</reference>
<evidence type="ECO:0000313" key="2">
    <source>
        <dbReference type="EMBL" id="ERI76763.1"/>
    </source>
</evidence>
<protein>
    <submittedName>
        <fullName evidence="2">Uncharacterized protein</fullName>
    </submittedName>
</protein>
<proteinExistence type="predicted"/>
<keyword evidence="1" id="KW-0472">Membrane</keyword>
<organism evidence="2 3">
    <name type="scientific">[Clostridium] symbiosum ATCC 14940</name>
    <dbReference type="NCBI Taxonomy" id="411472"/>
    <lineage>
        <taxon>Bacteria</taxon>
        <taxon>Bacillati</taxon>
        <taxon>Bacillota</taxon>
        <taxon>Clostridia</taxon>
        <taxon>Lachnospirales</taxon>
        <taxon>Lachnospiraceae</taxon>
        <taxon>Otoolea</taxon>
    </lineage>
</organism>
<comment type="caution">
    <text evidence="2">The sequence shown here is derived from an EMBL/GenBank/DDBJ whole genome shotgun (WGS) entry which is preliminary data.</text>
</comment>
<dbReference type="Proteomes" id="UP000016491">
    <property type="component" value="Unassembled WGS sequence"/>
</dbReference>
<feature type="transmembrane region" description="Helical" evidence="1">
    <location>
        <begin position="6"/>
        <end position="27"/>
    </location>
</feature>
<keyword evidence="1" id="KW-0812">Transmembrane</keyword>
<dbReference type="EMBL" id="AWSU01000189">
    <property type="protein sequence ID" value="ERI76763.1"/>
    <property type="molecule type" value="Genomic_DNA"/>
</dbReference>
<evidence type="ECO:0000313" key="3">
    <source>
        <dbReference type="Proteomes" id="UP000016491"/>
    </source>
</evidence>
<keyword evidence="1" id="KW-1133">Transmembrane helix</keyword>
<evidence type="ECO:0000256" key="1">
    <source>
        <dbReference type="SAM" id="Phobius"/>
    </source>
</evidence>
<gene>
    <name evidence="2" type="ORF">CLOSYM_02420</name>
</gene>
<accession>A0ABC9TXN9</accession>
<sequence>MPPGLRAAFPVGLSILNRIITIINIFVKKCKTFRVLRLIQPSYAVIVHVSPANALP</sequence>